<dbReference type="EMBL" id="HE858529">
    <property type="protein sequence ID" value="CCI63485.1"/>
    <property type="molecule type" value="Genomic_DNA"/>
</dbReference>
<sequence>MVTITIRRLHNFKAISSLERAFCLRLRALQVTFSGLARVLSCCHQPTLGVIHHRLSSP</sequence>
<proteinExistence type="predicted"/>
<dbReference type="KEGG" id="sdc:SDSE_2004"/>
<evidence type="ECO:0000313" key="1">
    <source>
        <dbReference type="EMBL" id="CCI63485.1"/>
    </source>
</evidence>
<dbReference type="Proteomes" id="UP000009215">
    <property type="component" value="Chromosome"/>
</dbReference>
<gene>
    <name evidence="1" type="ORF">SDSE_2004</name>
</gene>
<dbReference type="AlphaFoldDB" id="A0AB33R9L5"/>
<accession>A0AB33R9L5</accession>
<evidence type="ECO:0008006" key="3">
    <source>
        <dbReference type="Google" id="ProtNLM"/>
    </source>
</evidence>
<organism evidence="1 2">
    <name type="scientific">Streptococcus dysgalactiae subsp. equisimilis AC-2713</name>
    <dbReference type="NCBI Taxonomy" id="759913"/>
    <lineage>
        <taxon>Bacteria</taxon>
        <taxon>Bacillati</taxon>
        <taxon>Bacillota</taxon>
        <taxon>Bacilli</taxon>
        <taxon>Lactobacillales</taxon>
        <taxon>Streptococcaceae</taxon>
        <taxon>Streptococcus</taxon>
    </lineage>
</organism>
<protein>
    <recommendedName>
        <fullName evidence="3">Transposase</fullName>
    </recommendedName>
</protein>
<reference evidence="1 2" key="1">
    <citation type="submission" date="2012-05" db="EMBL/GenBank/DDBJ databases">
        <title>Complete genome sequence of a Streptococcus dysgalactiae subsp. equisimilis strain possessing Lancefield's group A antigen.</title>
        <authorList>
            <person name="Luetticken R."/>
            <person name="Bruellhoff K."/>
            <person name="Van der Linden M."/>
            <person name="Peltroche-Llacsahuanga H."/>
            <person name="Blom J."/>
            <person name="Weber-Lehmann J."/>
            <person name="Ferretti J.J."/>
            <person name="McShan W.M."/>
        </authorList>
    </citation>
    <scope>NUCLEOTIDE SEQUENCE [LARGE SCALE GENOMIC DNA]</scope>
    <source>
        <strain evidence="1 2">AC-2713</strain>
    </source>
</reference>
<name>A0AB33R9L5_STREQ</name>
<evidence type="ECO:0000313" key="2">
    <source>
        <dbReference type="Proteomes" id="UP000009215"/>
    </source>
</evidence>